<dbReference type="InterPro" id="IPR050660">
    <property type="entry name" value="NEK_Ser/Thr_kinase"/>
</dbReference>
<evidence type="ECO:0000256" key="3">
    <source>
        <dbReference type="ARBA" id="ARBA00022777"/>
    </source>
</evidence>
<evidence type="ECO:0000256" key="1">
    <source>
        <dbReference type="ARBA" id="ARBA00022679"/>
    </source>
</evidence>
<dbReference type="SMART" id="SM00220">
    <property type="entry name" value="S_TKc"/>
    <property type="match status" value="1"/>
</dbReference>
<dbReference type="PROSITE" id="PS50011">
    <property type="entry name" value="PROTEIN_KINASE_DOM"/>
    <property type="match status" value="1"/>
</dbReference>
<evidence type="ECO:0000259" key="6">
    <source>
        <dbReference type="PROSITE" id="PS50011"/>
    </source>
</evidence>
<evidence type="ECO:0000313" key="7">
    <source>
        <dbReference type="EMBL" id="KAK9169505.1"/>
    </source>
</evidence>
<dbReference type="SUPFAM" id="SSF56112">
    <property type="entry name" value="Protein kinase-like (PK-like)"/>
    <property type="match status" value="1"/>
</dbReference>
<dbReference type="GO" id="GO:0005524">
    <property type="term" value="F:ATP binding"/>
    <property type="evidence" value="ECO:0007669"/>
    <property type="project" value="UniProtKB-KW"/>
</dbReference>
<keyword evidence="4" id="KW-0067">ATP-binding</keyword>
<feature type="compositionally biased region" description="Polar residues" evidence="5">
    <location>
        <begin position="341"/>
        <end position="351"/>
    </location>
</feature>
<dbReference type="EMBL" id="JBBNAF010000001">
    <property type="protein sequence ID" value="KAK9169505.1"/>
    <property type="molecule type" value="Genomic_DNA"/>
</dbReference>
<keyword evidence="3" id="KW-0418">Kinase</keyword>
<keyword evidence="8" id="KW-1185">Reference proteome</keyword>
<evidence type="ECO:0000256" key="4">
    <source>
        <dbReference type="ARBA" id="ARBA00022840"/>
    </source>
</evidence>
<feature type="compositionally biased region" description="Basic and acidic residues" evidence="5">
    <location>
        <begin position="439"/>
        <end position="448"/>
    </location>
</feature>
<keyword evidence="1" id="KW-0808">Transferase</keyword>
<evidence type="ECO:0000313" key="8">
    <source>
        <dbReference type="Proteomes" id="UP001420932"/>
    </source>
</evidence>
<feature type="domain" description="Protein kinase" evidence="6">
    <location>
        <begin position="1"/>
        <end position="197"/>
    </location>
</feature>
<organism evidence="7 8">
    <name type="scientific">Stephania yunnanensis</name>
    <dbReference type="NCBI Taxonomy" id="152371"/>
    <lineage>
        <taxon>Eukaryota</taxon>
        <taxon>Viridiplantae</taxon>
        <taxon>Streptophyta</taxon>
        <taxon>Embryophyta</taxon>
        <taxon>Tracheophyta</taxon>
        <taxon>Spermatophyta</taxon>
        <taxon>Magnoliopsida</taxon>
        <taxon>Ranunculales</taxon>
        <taxon>Menispermaceae</taxon>
        <taxon>Menispermoideae</taxon>
        <taxon>Cissampelideae</taxon>
        <taxon>Stephania</taxon>
    </lineage>
</organism>
<name>A0AAP0LF52_9MAGN</name>
<dbReference type="PANTHER" id="PTHR43671:SF76">
    <property type="entry name" value="SERINE_THREONINE-PROTEIN KINASE NEK7"/>
    <property type="match status" value="1"/>
</dbReference>
<dbReference type="Pfam" id="PF00069">
    <property type="entry name" value="Pkinase"/>
    <property type="match status" value="1"/>
</dbReference>
<feature type="region of interest" description="Disordered" evidence="5">
    <location>
        <begin position="301"/>
        <end position="526"/>
    </location>
</feature>
<sequence length="614" mass="67712">MASSSSAVSPLLLAHTGALRFVTALASSSSLPLQASMQRAWMELIAKLSNLYVVEYKDAWVEKKLCKWLTQLLIAVDYLHSNRVLHRDLKCSNIFLTKENDIRLGDFGLAKLLNKENLASSVVGTPNYMCPELLADIPYGYKSDIWSLGCCMFEIAAHQPAFRAPVGFCSKRLIKSMLRKNPDHRPTAAELLRNPYLEPYLAQCRNLPPVFLPVKPTSNSPEKLNGYKISTSYRSIKEEPAKEIKRTEAKQEPTKKMNCTGVTAGFNGIAPKNSLLSDLLAPSINNADTLEKDRVDPTTCYQEEGSVDSTSAVRTPNVKTSKIREKRVKPVCIQRMESTDTENACESTSTSHQEEDEQHSNESYSQQHSQQEEEVGVVTKGFPIEDAPTNGTKPGLDGEELNSESESPSLHQENETSSDAADRNNNEAVSSPLMLPDADECRSMEAKHSPHVLTVSHESGLKPSTNCLQETEKSDTRPSSAPIKLPSSATKLTPQAAAKAEPRSVTICSPQQTRKDDDSETNGVTKHNSLMSNIATLQSSEALRAHWENIRTSLLRADALESLLELCAQLLQQDKLEELAGILRPFGEEIVSSRETAIWLTKSLMNAQKSGRGT</sequence>
<evidence type="ECO:0000256" key="2">
    <source>
        <dbReference type="ARBA" id="ARBA00022741"/>
    </source>
</evidence>
<dbReference type="PANTHER" id="PTHR43671">
    <property type="entry name" value="SERINE/THREONINE-PROTEIN KINASE NEK"/>
    <property type="match status" value="1"/>
</dbReference>
<dbReference type="AlphaFoldDB" id="A0AAP0LF52"/>
<dbReference type="Gene3D" id="1.10.510.10">
    <property type="entry name" value="Transferase(Phosphotransferase) domain 1"/>
    <property type="match status" value="1"/>
</dbReference>
<dbReference type="GO" id="GO:0004674">
    <property type="term" value="F:protein serine/threonine kinase activity"/>
    <property type="evidence" value="ECO:0007669"/>
    <property type="project" value="TreeGrafter"/>
</dbReference>
<dbReference type="GO" id="GO:0007017">
    <property type="term" value="P:microtubule-based process"/>
    <property type="evidence" value="ECO:0007669"/>
    <property type="project" value="TreeGrafter"/>
</dbReference>
<comment type="caution">
    <text evidence="7">The sequence shown here is derived from an EMBL/GenBank/DDBJ whole genome shotgun (WGS) entry which is preliminary data.</text>
</comment>
<keyword evidence="2" id="KW-0547">Nucleotide-binding</keyword>
<evidence type="ECO:0000256" key="5">
    <source>
        <dbReference type="SAM" id="MobiDB-lite"/>
    </source>
</evidence>
<dbReference type="Proteomes" id="UP001420932">
    <property type="component" value="Unassembled WGS sequence"/>
</dbReference>
<dbReference type="InterPro" id="IPR008271">
    <property type="entry name" value="Ser/Thr_kinase_AS"/>
</dbReference>
<feature type="compositionally biased region" description="Polar residues" evidence="5">
    <location>
        <begin position="307"/>
        <end position="320"/>
    </location>
</feature>
<protein>
    <recommendedName>
        <fullName evidence="6">Protein kinase domain-containing protein</fullName>
    </recommendedName>
</protein>
<dbReference type="PROSITE" id="PS00108">
    <property type="entry name" value="PROTEIN_KINASE_ST"/>
    <property type="match status" value="1"/>
</dbReference>
<dbReference type="GO" id="GO:0055028">
    <property type="term" value="C:cortical microtubule"/>
    <property type="evidence" value="ECO:0007669"/>
    <property type="project" value="TreeGrafter"/>
</dbReference>
<accession>A0AAP0LF52</accession>
<dbReference type="InterPro" id="IPR011009">
    <property type="entry name" value="Kinase-like_dom_sf"/>
</dbReference>
<gene>
    <name evidence="7" type="ORF">Syun_001645</name>
</gene>
<reference evidence="7 8" key="1">
    <citation type="submission" date="2024-01" db="EMBL/GenBank/DDBJ databases">
        <title>Genome assemblies of Stephania.</title>
        <authorList>
            <person name="Yang L."/>
        </authorList>
    </citation>
    <scope>NUCLEOTIDE SEQUENCE [LARGE SCALE GENOMIC DNA]</scope>
    <source>
        <strain evidence="7">YNDBR</strain>
        <tissue evidence="7">Leaf</tissue>
    </source>
</reference>
<proteinExistence type="predicted"/>
<dbReference type="InterPro" id="IPR000719">
    <property type="entry name" value="Prot_kinase_dom"/>
</dbReference>